<accession>A0A504YKK9</accession>
<proteinExistence type="predicted"/>
<name>A0A504YKK9_FASGI</name>
<keyword evidence="3" id="KW-1185">Reference proteome</keyword>
<organism evidence="2 3">
    <name type="scientific">Fasciola gigantica</name>
    <name type="common">Giant liver fluke</name>
    <dbReference type="NCBI Taxonomy" id="46835"/>
    <lineage>
        <taxon>Eukaryota</taxon>
        <taxon>Metazoa</taxon>
        <taxon>Spiralia</taxon>
        <taxon>Lophotrochozoa</taxon>
        <taxon>Platyhelminthes</taxon>
        <taxon>Trematoda</taxon>
        <taxon>Digenea</taxon>
        <taxon>Plagiorchiida</taxon>
        <taxon>Echinostomata</taxon>
        <taxon>Echinostomatoidea</taxon>
        <taxon>Fasciolidae</taxon>
        <taxon>Fasciola</taxon>
    </lineage>
</organism>
<protein>
    <submittedName>
        <fullName evidence="2">Uncharacterized protein</fullName>
    </submittedName>
</protein>
<reference evidence="2 3" key="1">
    <citation type="submission" date="2019-04" db="EMBL/GenBank/DDBJ databases">
        <title>Annotation for the trematode Fasciola gigantica.</title>
        <authorList>
            <person name="Choi Y.-J."/>
        </authorList>
    </citation>
    <scope>NUCLEOTIDE SEQUENCE [LARGE SCALE GENOMIC DNA]</scope>
    <source>
        <strain evidence="2">Uganda_cow_1</strain>
    </source>
</reference>
<comment type="caution">
    <text evidence="2">The sequence shown here is derived from an EMBL/GenBank/DDBJ whole genome shotgun (WGS) entry which is preliminary data.</text>
</comment>
<dbReference type="Proteomes" id="UP000316759">
    <property type="component" value="Unassembled WGS sequence"/>
</dbReference>
<feature type="region of interest" description="Disordered" evidence="1">
    <location>
        <begin position="1"/>
        <end position="32"/>
    </location>
</feature>
<evidence type="ECO:0000313" key="3">
    <source>
        <dbReference type="Proteomes" id="UP000316759"/>
    </source>
</evidence>
<feature type="compositionally biased region" description="Basic residues" evidence="1">
    <location>
        <begin position="20"/>
        <end position="32"/>
    </location>
</feature>
<dbReference type="EMBL" id="SUNJ01008829">
    <property type="protein sequence ID" value="TPP60911.1"/>
    <property type="molecule type" value="Genomic_DNA"/>
</dbReference>
<gene>
    <name evidence="2" type="ORF">FGIG_01714</name>
</gene>
<evidence type="ECO:0000313" key="2">
    <source>
        <dbReference type="EMBL" id="TPP60911.1"/>
    </source>
</evidence>
<dbReference type="AlphaFoldDB" id="A0A504YKK9"/>
<feature type="region of interest" description="Disordered" evidence="1">
    <location>
        <begin position="52"/>
        <end position="73"/>
    </location>
</feature>
<evidence type="ECO:0000256" key="1">
    <source>
        <dbReference type="SAM" id="MobiDB-lite"/>
    </source>
</evidence>
<sequence length="103" mass="11452">MSSLIRRAYELSNQSPAPRGSRKRQTNHTNGRRRIWADAAALHGVLGCARARDASSNKNAHSGPGDRVLQQPTTSKIMQLMDILPRDRHARADVFTLCTCLFP</sequence>